<dbReference type="OrthoDB" id="9804723at2"/>
<feature type="domain" description="AB hydrolase-1" evidence="1">
    <location>
        <begin position="24"/>
        <end position="261"/>
    </location>
</feature>
<dbReference type="Pfam" id="PF12697">
    <property type="entry name" value="Abhydrolase_6"/>
    <property type="match status" value="1"/>
</dbReference>
<organism evidence="2 3">
    <name type="scientific">Lutimaribacter pacificus</name>
    <dbReference type="NCBI Taxonomy" id="391948"/>
    <lineage>
        <taxon>Bacteria</taxon>
        <taxon>Pseudomonadati</taxon>
        <taxon>Pseudomonadota</taxon>
        <taxon>Alphaproteobacteria</taxon>
        <taxon>Rhodobacterales</taxon>
        <taxon>Roseobacteraceae</taxon>
        <taxon>Lutimaribacter</taxon>
    </lineage>
</organism>
<evidence type="ECO:0000313" key="2">
    <source>
        <dbReference type="EMBL" id="SHJ95033.1"/>
    </source>
</evidence>
<dbReference type="InterPro" id="IPR050228">
    <property type="entry name" value="Carboxylesterase_BioH"/>
</dbReference>
<dbReference type="PRINTS" id="PR00412">
    <property type="entry name" value="EPOXHYDRLASE"/>
</dbReference>
<dbReference type="PANTHER" id="PTHR43194:SF5">
    <property type="entry name" value="PIMELOYL-[ACYL-CARRIER PROTEIN] METHYL ESTER ESTERASE"/>
    <property type="match status" value="1"/>
</dbReference>
<name>A0A1H0H1Y5_9RHOB</name>
<dbReference type="PANTHER" id="PTHR43194">
    <property type="entry name" value="HYDROLASE ALPHA/BETA FOLD FAMILY"/>
    <property type="match status" value="1"/>
</dbReference>
<accession>A0A1H0H1Y5</accession>
<dbReference type="InterPro" id="IPR000073">
    <property type="entry name" value="AB_hydrolase_1"/>
</dbReference>
<gene>
    <name evidence="2" type="ORF">SAMN05444142_102492</name>
</gene>
<dbReference type="GO" id="GO:0003824">
    <property type="term" value="F:catalytic activity"/>
    <property type="evidence" value="ECO:0007669"/>
    <property type="project" value="InterPro"/>
</dbReference>
<dbReference type="RefSeq" id="WP_149788149.1">
    <property type="nucleotide sequence ID" value="NZ_FNIO01000003.1"/>
</dbReference>
<keyword evidence="3" id="KW-1185">Reference proteome</keyword>
<sequence length="278" mass="30373">MPVDKRGGVDTHWVRMGHGRRKALLLHCSMGHAGGWQGMARALDDMLDMVAFDLPGHGRSADWDGVSDLQTVSMQMALDFLDPAQPMDLIGHSFGGTIAARIAAERPELVRSLVLIEPVLFAVALQDRPDLKEVHGEEMHDYFSAIEAGELEQATRIFSRFWGDGRAWDTIPEPQRAAMIKRILLVEAGAPQIYGDLSGLQSSGALNRIGHPTLLIEGAASPRYIAAINDGLMARLRRAERVVIDGAGHMVPITHPDEVAAQVRGFLETVPEEQPTLP</sequence>
<dbReference type="PRINTS" id="PR00111">
    <property type="entry name" value="ABHYDROLASE"/>
</dbReference>
<dbReference type="SUPFAM" id="SSF53474">
    <property type="entry name" value="alpha/beta-Hydrolases"/>
    <property type="match status" value="1"/>
</dbReference>
<dbReference type="InterPro" id="IPR000639">
    <property type="entry name" value="Epox_hydrolase-like"/>
</dbReference>
<reference evidence="2 3" key="1">
    <citation type="submission" date="2016-11" db="EMBL/GenBank/DDBJ databases">
        <authorList>
            <person name="Varghese N."/>
            <person name="Submissions S."/>
        </authorList>
    </citation>
    <scope>NUCLEOTIDE SEQUENCE [LARGE SCALE GENOMIC DNA]</scope>
    <source>
        <strain evidence="2 3">DSM 29620</strain>
    </source>
</reference>
<dbReference type="EMBL" id="FQZZ01000002">
    <property type="protein sequence ID" value="SHJ95033.1"/>
    <property type="molecule type" value="Genomic_DNA"/>
</dbReference>
<dbReference type="AlphaFoldDB" id="A0A1H0H1Y5"/>
<protein>
    <submittedName>
        <fullName evidence="2">Pimeloyl-ACP methyl ester carboxylesterase</fullName>
    </submittedName>
</protein>
<evidence type="ECO:0000313" key="3">
    <source>
        <dbReference type="Proteomes" id="UP000324252"/>
    </source>
</evidence>
<evidence type="ECO:0000259" key="1">
    <source>
        <dbReference type="Pfam" id="PF12697"/>
    </source>
</evidence>
<proteinExistence type="predicted"/>
<dbReference type="Gene3D" id="3.40.50.1820">
    <property type="entry name" value="alpha/beta hydrolase"/>
    <property type="match status" value="1"/>
</dbReference>
<dbReference type="InterPro" id="IPR029058">
    <property type="entry name" value="AB_hydrolase_fold"/>
</dbReference>
<dbReference type="Proteomes" id="UP000324252">
    <property type="component" value="Unassembled WGS sequence"/>
</dbReference>